<feature type="non-terminal residue" evidence="2">
    <location>
        <position position="149"/>
    </location>
</feature>
<proteinExistence type="predicted"/>
<keyword evidence="3" id="KW-1185">Reference proteome</keyword>
<feature type="region of interest" description="Disordered" evidence="1">
    <location>
        <begin position="69"/>
        <end position="93"/>
    </location>
</feature>
<protein>
    <submittedName>
        <fullName evidence="2">Uncharacterized protein</fullName>
    </submittedName>
</protein>
<name>A0A7J6L8Q5_PERCH</name>
<sequence>MVLSSSSSALSDTVRGAFLTLGAASRELLISNSTAIAKCFLDLENGAGDYRLIMRDHIDAITVPTPLRDSREGVAGSGITPTDDDAQQSGSETPTDIYTAFEDMTQICVQLADDNMLGADIPAWVNPTAKRICRALVDKIAQAYHIAIP</sequence>
<dbReference type="AlphaFoldDB" id="A0A7J6L8Q5"/>
<accession>A0A7J6L8Q5</accession>
<evidence type="ECO:0000313" key="2">
    <source>
        <dbReference type="EMBL" id="KAF4655574.1"/>
    </source>
</evidence>
<dbReference type="EMBL" id="JAAPAO010000649">
    <property type="protein sequence ID" value="KAF4655574.1"/>
    <property type="molecule type" value="Genomic_DNA"/>
</dbReference>
<evidence type="ECO:0000256" key="1">
    <source>
        <dbReference type="SAM" id="MobiDB-lite"/>
    </source>
</evidence>
<gene>
    <name evidence="2" type="ORF">FOL47_009359</name>
</gene>
<organism evidence="2 3">
    <name type="scientific">Perkinsus chesapeaki</name>
    <name type="common">Clam parasite</name>
    <name type="synonym">Perkinsus andrewsi</name>
    <dbReference type="NCBI Taxonomy" id="330153"/>
    <lineage>
        <taxon>Eukaryota</taxon>
        <taxon>Sar</taxon>
        <taxon>Alveolata</taxon>
        <taxon>Perkinsozoa</taxon>
        <taxon>Perkinsea</taxon>
        <taxon>Perkinsida</taxon>
        <taxon>Perkinsidae</taxon>
        <taxon>Perkinsus</taxon>
    </lineage>
</organism>
<evidence type="ECO:0000313" key="3">
    <source>
        <dbReference type="Proteomes" id="UP000591131"/>
    </source>
</evidence>
<comment type="caution">
    <text evidence="2">The sequence shown here is derived from an EMBL/GenBank/DDBJ whole genome shotgun (WGS) entry which is preliminary data.</text>
</comment>
<dbReference type="Proteomes" id="UP000591131">
    <property type="component" value="Unassembled WGS sequence"/>
</dbReference>
<reference evidence="2 3" key="1">
    <citation type="submission" date="2020-04" db="EMBL/GenBank/DDBJ databases">
        <title>Perkinsus chesapeaki whole genome sequence.</title>
        <authorList>
            <person name="Bogema D.R."/>
        </authorList>
    </citation>
    <scope>NUCLEOTIDE SEQUENCE [LARGE SCALE GENOMIC DNA]</scope>
    <source>
        <strain evidence="2">ATCC PRA-425</strain>
    </source>
</reference>